<organism evidence="2">
    <name type="scientific">Cladocopium goreaui</name>
    <dbReference type="NCBI Taxonomy" id="2562237"/>
    <lineage>
        <taxon>Eukaryota</taxon>
        <taxon>Sar</taxon>
        <taxon>Alveolata</taxon>
        <taxon>Dinophyceae</taxon>
        <taxon>Suessiales</taxon>
        <taxon>Symbiodiniaceae</taxon>
        <taxon>Cladocopium</taxon>
    </lineage>
</organism>
<evidence type="ECO:0000256" key="1">
    <source>
        <dbReference type="SAM" id="Coils"/>
    </source>
</evidence>
<comment type="caution">
    <text evidence="2">The sequence shown here is derived from an EMBL/GenBank/DDBJ whole genome shotgun (WGS) entry which is preliminary data.</text>
</comment>
<reference evidence="2" key="1">
    <citation type="submission" date="2022-10" db="EMBL/GenBank/DDBJ databases">
        <authorList>
            <person name="Chen Y."/>
            <person name="Dougan E. K."/>
            <person name="Chan C."/>
            <person name="Rhodes N."/>
            <person name="Thang M."/>
        </authorList>
    </citation>
    <scope>NUCLEOTIDE SEQUENCE</scope>
</reference>
<dbReference type="Proteomes" id="UP001152797">
    <property type="component" value="Unassembled WGS sequence"/>
</dbReference>
<evidence type="ECO:0000313" key="4">
    <source>
        <dbReference type="Proteomes" id="UP001152797"/>
    </source>
</evidence>
<evidence type="ECO:0000313" key="2">
    <source>
        <dbReference type="EMBL" id="CAI4014679.1"/>
    </source>
</evidence>
<sequence>MEAEADVRLPLYRGTTGSMGRQGCALAVKAMELSRDRPRHPLHFLTPLVARSQAAGHSFLLHVNCEADQFQFPAHQSSANRYTRLRWHQTAHKRFRLRKFGDTVSSVLLTLYPQVGSDSFLSACRLTHGDGHSEAPLEPTVPEMTGSAPAVGCREIATPLRGAGQRWSLPPMLDSLLPDEARVEDEPSRVQRQPPQNAPDVLRCASLPYFLHLVLWAHPCQMKFCTDMMGTIAGTLSPELFQAQFMQSMSMGFLLDKEVLGRGVLLYLLWPPSVRKNMVKDQGITARDEGLGHLLQPNTAMLPMLPMLPMLRNLCTLSLAGRGQQQMQLYLLQLRVNSVGNHAKRAEGVLRCASLPYFLHLVLWAHPCQMKFCTDMMGTIAGTLSPELFQAQFMQSMSMGFLLDKEVLGRGVLLYLLWPPSVRKNMVRDQGITARDEGLGHLLQPNTAMLPMLPMLPMLRNLCTLSLAGRGQQQMQLCLLQLRVNSVGNHAKRAEGVLRCASLPYFLHLVLWAHPCQMKFCTGMMGTIAGTLSLELFQAQFTQSMSMGFLLDKEVLGRGVLLYLLWPPSVRKNMVKDQGITARDEGLGHLLQPNTAMLPMLPMLPMLRNLCTLSLAGRGQQQMQLYLLQLRVNSVGNHAKRAEGVLRCASLPYFLHLVLWAHPCQMKFCTDIMGIISRGKFLKRQMLLVFLVEILGSGSACAEVAGDSASGTIIMDSGSFGIGELTAALARQDELELELMASQLGHDEAILRAESPIFHSTGTFDAPIAAFFEELETWQRQATELLDPAKVQQELRLTRDKLEELQSLRASVAQQRRHLAERNADVARAKDRLREELQHNSSKGGCRIS</sequence>
<dbReference type="EMBL" id="CAMXCT010006490">
    <property type="protein sequence ID" value="CAI4014679.1"/>
    <property type="molecule type" value="Genomic_DNA"/>
</dbReference>
<protein>
    <submittedName>
        <fullName evidence="2">Uncharacterized protein</fullName>
    </submittedName>
</protein>
<name>A0A9P1DQN4_9DINO</name>
<gene>
    <name evidence="2" type="ORF">C1SCF055_LOCUS39566</name>
</gene>
<proteinExistence type="predicted"/>
<keyword evidence="1" id="KW-0175">Coiled coil</keyword>
<dbReference type="AlphaFoldDB" id="A0A9P1DQN4"/>
<evidence type="ECO:0000313" key="3">
    <source>
        <dbReference type="EMBL" id="CAL4801991.1"/>
    </source>
</evidence>
<reference evidence="3 4" key="2">
    <citation type="submission" date="2024-05" db="EMBL/GenBank/DDBJ databases">
        <authorList>
            <person name="Chen Y."/>
            <person name="Shah S."/>
            <person name="Dougan E. K."/>
            <person name="Thang M."/>
            <person name="Chan C."/>
        </authorList>
    </citation>
    <scope>NUCLEOTIDE SEQUENCE [LARGE SCALE GENOMIC DNA]</scope>
</reference>
<keyword evidence="4" id="KW-1185">Reference proteome</keyword>
<feature type="coiled-coil region" evidence="1">
    <location>
        <begin position="802"/>
        <end position="836"/>
    </location>
</feature>
<accession>A0A9P1DQN4</accession>
<dbReference type="EMBL" id="CAMXCT020006490">
    <property type="protein sequence ID" value="CAL1168054.1"/>
    <property type="molecule type" value="Genomic_DNA"/>
</dbReference>
<dbReference type="EMBL" id="CAMXCT030006490">
    <property type="protein sequence ID" value="CAL4801991.1"/>
    <property type="molecule type" value="Genomic_DNA"/>
</dbReference>